<organism evidence="2 3">
    <name type="scientific">Camelus dromedarius</name>
    <name type="common">Dromedary</name>
    <name type="synonym">Arabian camel</name>
    <dbReference type="NCBI Taxonomy" id="9838"/>
    <lineage>
        <taxon>Eukaryota</taxon>
        <taxon>Metazoa</taxon>
        <taxon>Chordata</taxon>
        <taxon>Craniata</taxon>
        <taxon>Vertebrata</taxon>
        <taxon>Euteleostomi</taxon>
        <taxon>Mammalia</taxon>
        <taxon>Eutheria</taxon>
        <taxon>Laurasiatheria</taxon>
        <taxon>Artiodactyla</taxon>
        <taxon>Tylopoda</taxon>
        <taxon>Camelidae</taxon>
        <taxon>Camelus</taxon>
    </lineage>
</organism>
<reference evidence="2 3" key="1">
    <citation type="journal article" date="2019" name="Mol. Ecol. Resour.">
        <title>Improving Illumina assemblies with Hi-C and long reads: an example with the North African dromedary.</title>
        <authorList>
            <person name="Elbers J.P."/>
            <person name="Rogers M.F."/>
            <person name="Perelman P.L."/>
            <person name="Proskuryakova A.A."/>
            <person name="Serdyukova N.A."/>
            <person name="Johnson W.E."/>
            <person name="Horin P."/>
            <person name="Corander J."/>
            <person name="Murphy D."/>
            <person name="Burger P.A."/>
        </authorList>
    </citation>
    <scope>NUCLEOTIDE SEQUENCE [LARGE SCALE GENOMIC DNA]</scope>
    <source>
        <strain evidence="2">Drom800</strain>
        <tissue evidence="2">Blood</tissue>
    </source>
</reference>
<name>A0A5N4C530_CAMDR</name>
<dbReference type="AlphaFoldDB" id="A0A5N4C530"/>
<sequence length="93" mass="10160">MTDYGALMRAAQHLPTVTLQTLEAAEGRREPPSTGSGSVAQACLPAAPALTFVKGQCMLTSRASFEADISYSERLVALFQQMYSRNYDVKTRK</sequence>
<proteinExistence type="predicted"/>
<comment type="caution">
    <text evidence="2">The sequence shown here is derived from an EMBL/GenBank/DDBJ whole genome shotgun (WGS) entry which is preliminary data.</text>
</comment>
<dbReference type="InterPro" id="IPR010003">
    <property type="entry name" value="HARP_dom"/>
</dbReference>
<gene>
    <name evidence="2" type="ORF">Cadr_000026940</name>
</gene>
<protein>
    <submittedName>
        <fullName evidence="2">SWI/SNF-related matrix-associated actin-dependent regulator of chromatin subfamily A-like protein 1</fullName>
    </submittedName>
</protein>
<evidence type="ECO:0000313" key="2">
    <source>
        <dbReference type="EMBL" id="KAB1253991.1"/>
    </source>
</evidence>
<feature type="domain" description="HARP" evidence="1">
    <location>
        <begin position="65"/>
        <end position="93"/>
    </location>
</feature>
<dbReference type="Pfam" id="PF07443">
    <property type="entry name" value="HARP"/>
    <property type="match status" value="1"/>
</dbReference>
<evidence type="ECO:0000259" key="1">
    <source>
        <dbReference type="Pfam" id="PF07443"/>
    </source>
</evidence>
<accession>A0A5N4C530</accession>
<dbReference type="Proteomes" id="UP000299084">
    <property type="component" value="Unassembled WGS sequence"/>
</dbReference>
<evidence type="ECO:0000313" key="3">
    <source>
        <dbReference type="Proteomes" id="UP000299084"/>
    </source>
</evidence>
<keyword evidence="3" id="KW-1185">Reference proteome</keyword>
<dbReference type="EMBL" id="JWIN03000035">
    <property type="protein sequence ID" value="KAB1253991.1"/>
    <property type="molecule type" value="Genomic_DNA"/>
</dbReference>